<dbReference type="AlphaFoldDB" id="A0A5C3QMR2"/>
<dbReference type="OrthoDB" id="74360at2759"/>
<dbReference type="Pfam" id="PF07992">
    <property type="entry name" value="Pyr_redox_2"/>
    <property type="match status" value="1"/>
</dbReference>
<evidence type="ECO:0000313" key="3">
    <source>
        <dbReference type="EMBL" id="TFL03243.1"/>
    </source>
</evidence>
<gene>
    <name evidence="3" type="ORF">BDV98DRAFT_563911</name>
</gene>
<dbReference type="InterPro" id="IPR036188">
    <property type="entry name" value="FAD/NAD-bd_sf"/>
</dbReference>
<evidence type="ECO:0000256" key="1">
    <source>
        <dbReference type="ARBA" id="ARBA00023002"/>
    </source>
</evidence>
<dbReference type="SUPFAM" id="SSF51905">
    <property type="entry name" value="FAD/NAD(P)-binding domain"/>
    <property type="match status" value="2"/>
</dbReference>
<dbReference type="GO" id="GO:0004497">
    <property type="term" value="F:monooxygenase activity"/>
    <property type="evidence" value="ECO:0007669"/>
    <property type="project" value="TreeGrafter"/>
</dbReference>
<dbReference type="STRING" id="1884261.A0A5C3QMR2"/>
<dbReference type="EMBL" id="ML178820">
    <property type="protein sequence ID" value="TFL03243.1"/>
    <property type="molecule type" value="Genomic_DNA"/>
</dbReference>
<name>A0A5C3QMR2_9AGAR</name>
<keyword evidence="1" id="KW-0560">Oxidoreductase</keyword>
<proteinExistence type="predicted"/>
<dbReference type="PANTHER" id="PTHR43539">
    <property type="entry name" value="FLAVIN-BINDING MONOOXYGENASE-LIKE PROTEIN (AFU_ORTHOLOGUE AFUA_4G09220)"/>
    <property type="match status" value="1"/>
</dbReference>
<dbReference type="PANTHER" id="PTHR43539:SF68">
    <property type="entry name" value="FLAVIN-BINDING MONOOXYGENASE-LIKE PROTEIN (AFU_ORTHOLOGUE AFUA_4G09220)"/>
    <property type="match status" value="1"/>
</dbReference>
<feature type="domain" description="FAD/NAD(P)-binding" evidence="2">
    <location>
        <begin position="240"/>
        <end position="473"/>
    </location>
</feature>
<dbReference type="Gene3D" id="3.50.50.60">
    <property type="entry name" value="FAD/NAD(P)-binding domain"/>
    <property type="match status" value="2"/>
</dbReference>
<evidence type="ECO:0000313" key="4">
    <source>
        <dbReference type="Proteomes" id="UP000305067"/>
    </source>
</evidence>
<dbReference type="InterPro" id="IPR023753">
    <property type="entry name" value="FAD/NAD-binding_dom"/>
</dbReference>
<accession>A0A5C3QMR2</accession>
<reference evidence="3 4" key="1">
    <citation type="journal article" date="2019" name="Nat. Ecol. Evol.">
        <title>Megaphylogeny resolves global patterns of mushroom evolution.</title>
        <authorList>
            <person name="Varga T."/>
            <person name="Krizsan K."/>
            <person name="Foldi C."/>
            <person name="Dima B."/>
            <person name="Sanchez-Garcia M."/>
            <person name="Sanchez-Ramirez S."/>
            <person name="Szollosi G.J."/>
            <person name="Szarkandi J.G."/>
            <person name="Papp V."/>
            <person name="Albert L."/>
            <person name="Andreopoulos W."/>
            <person name="Angelini C."/>
            <person name="Antonin V."/>
            <person name="Barry K.W."/>
            <person name="Bougher N.L."/>
            <person name="Buchanan P."/>
            <person name="Buyck B."/>
            <person name="Bense V."/>
            <person name="Catcheside P."/>
            <person name="Chovatia M."/>
            <person name="Cooper J."/>
            <person name="Damon W."/>
            <person name="Desjardin D."/>
            <person name="Finy P."/>
            <person name="Geml J."/>
            <person name="Haridas S."/>
            <person name="Hughes K."/>
            <person name="Justo A."/>
            <person name="Karasinski D."/>
            <person name="Kautmanova I."/>
            <person name="Kiss B."/>
            <person name="Kocsube S."/>
            <person name="Kotiranta H."/>
            <person name="LaButti K.M."/>
            <person name="Lechner B.E."/>
            <person name="Liimatainen K."/>
            <person name="Lipzen A."/>
            <person name="Lukacs Z."/>
            <person name="Mihaltcheva S."/>
            <person name="Morgado L.N."/>
            <person name="Niskanen T."/>
            <person name="Noordeloos M.E."/>
            <person name="Ohm R.A."/>
            <person name="Ortiz-Santana B."/>
            <person name="Ovrebo C."/>
            <person name="Racz N."/>
            <person name="Riley R."/>
            <person name="Savchenko A."/>
            <person name="Shiryaev A."/>
            <person name="Soop K."/>
            <person name="Spirin V."/>
            <person name="Szebenyi C."/>
            <person name="Tomsovsky M."/>
            <person name="Tulloss R.E."/>
            <person name="Uehling J."/>
            <person name="Grigoriev I.V."/>
            <person name="Vagvolgyi C."/>
            <person name="Papp T."/>
            <person name="Martin F.M."/>
            <person name="Miettinen O."/>
            <person name="Hibbett D.S."/>
            <person name="Nagy L.G."/>
        </authorList>
    </citation>
    <scope>NUCLEOTIDE SEQUENCE [LARGE SCALE GENOMIC DNA]</scope>
    <source>
        <strain evidence="3 4">CBS 309.79</strain>
    </source>
</reference>
<dbReference type="Proteomes" id="UP000305067">
    <property type="component" value="Unassembled WGS sequence"/>
</dbReference>
<organism evidence="3 4">
    <name type="scientific">Pterulicium gracile</name>
    <dbReference type="NCBI Taxonomy" id="1884261"/>
    <lineage>
        <taxon>Eukaryota</taxon>
        <taxon>Fungi</taxon>
        <taxon>Dikarya</taxon>
        <taxon>Basidiomycota</taxon>
        <taxon>Agaricomycotina</taxon>
        <taxon>Agaricomycetes</taxon>
        <taxon>Agaricomycetidae</taxon>
        <taxon>Agaricales</taxon>
        <taxon>Pleurotineae</taxon>
        <taxon>Pterulaceae</taxon>
        <taxon>Pterulicium</taxon>
    </lineage>
</organism>
<evidence type="ECO:0000259" key="2">
    <source>
        <dbReference type="Pfam" id="PF07992"/>
    </source>
</evidence>
<sequence length="694" mass="75746">MSLSMNSAESIASSWLKRFSDVLRPDVEKNVASLFIPDGYLRDSLVFSWNNRTLHGHEEIQRYLESGLASSTTSGDKSSRTGSAPHCDSFRVVSDEVFSVVDAKSFVAAKGDLEGLGVRAGPVSPESPHGIEFGFTFGTSIPAEYARKLGVENPPDFVARGYARLVKISTPSDSVNSQDQVKGRGDAEHSSWKAMTVYISIVDIVGWEETNPELGTYGGHPVAWGDIAAKRRADDDANPEVIIIGAGHCGLNLAATLKHMRIRTLVVEKNERVGDNWRKLYPTLALHTTRSFCSFKYFPYPENWPLFAPRDTLADFMEFYAKTNELTVWTRAKFQNASYDSDTGRWTATISRSGAISSSNPMSNVDSELQILRLHPKHIVIASGFAHKPVVPDIPGKDHFAGKVMHASMYQGAEMLRGVGNVVVVGAGNTAADVCQDLYETLAKPSPAAEQGMDGTQLQPPSVTMIQRSSTCVIDRASITAKLQRAWPDTPSPNVYVHDFKAQALPFNLLKKWEIASEALAWEQNREMFDGLRKAGFQLNMGDEGGGQLVMVFERGGGYAIDVGCAALISSGKIGVKQGSEVANFTASGVSFQDGSHLPADAVIFATGYEDSRSTLQEIFGVDVSERVCAKVYGVDSEGEGRGTYRPTGHPGLWFAMGDFMKARSTSKQLALMIRAIDLGLMKLKELERDVKRT</sequence>
<protein>
    <recommendedName>
        <fullName evidence="2">FAD/NAD(P)-binding domain-containing protein</fullName>
    </recommendedName>
</protein>
<keyword evidence="4" id="KW-1185">Reference proteome</keyword>
<dbReference type="InterPro" id="IPR050982">
    <property type="entry name" value="Auxin_biosynth/cation_transpt"/>
</dbReference>
<dbReference type="GO" id="GO:0050660">
    <property type="term" value="F:flavin adenine dinucleotide binding"/>
    <property type="evidence" value="ECO:0007669"/>
    <property type="project" value="TreeGrafter"/>
</dbReference>